<accession>A0A0K6HSH2</accession>
<reference evidence="3" key="1">
    <citation type="submission" date="2015-08" db="EMBL/GenBank/DDBJ databases">
        <authorList>
            <person name="Varghese N."/>
        </authorList>
    </citation>
    <scope>NUCLEOTIDE SEQUENCE [LARGE SCALE GENOMIC DNA]</scope>
    <source>
        <strain evidence="3">DSM 23407</strain>
    </source>
</reference>
<evidence type="ECO:0000256" key="1">
    <source>
        <dbReference type="SAM" id="MobiDB-lite"/>
    </source>
</evidence>
<keyword evidence="3" id="KW-1185">Reference proteome</keyword>
<dbReference type="Proteomes" id="UP000183900">
    <property type="component" value="Unassembled WGS sequence"/>
</dbReference>
<sequence length="148" mass="15874">MSSGLERVLPPSGIVHATEHSDQRRREREHEQHNDQQSGEQPSGEGFEEALSGEGNLPAGAGTGPRGEEPAVLVETNQEVSHTLDGIAAYRAAAERAMRQPAGPHSALPASRSLPQRATRDHQPPAVVRHAYEDHGGQIEHHAVNVAT</sequence>
<feature type="region of interest" description="Disordered" evidence="1">
    <location>
        <begin position="1"/>
        <end position="75"/>
    </location>
</feature>
<evidence type="ECO:0000313" key="3">
    <source>
        <dbReference type="Proteomes" id="UP000183900"/>
    </source>
</evidence>
<dbReference type="OrthoDB" id="7678346at2"/>
<dbReference type="AlphaFoldDB" id="A0A0K6HSH2"/>
<organism evidence="2 3">
    <name type="scientific">Pannonibacter indicus</name>
    <dbReference type="NCBI Taxonomy" id="466044"/>
    <lineage>
        <taxon>Bacteria</taxon>
        <taxon>Pseudomonadati</taxon>
        <taxon>Pseudomonadota</taxon>
        <taxon>Alphaproteobacteria</taxon>
        <taxon>Hyphomicrobiales</taxon>
        <taxon>Stappiaceae</taxon>
        <taxon>Pannonibacter</taxon>
    </lineage>
</organism>
<dbReference type="RefSeq" id="WP_141658876.1">
    <property type="nucleotide sequence ID" value="NZ_CYHE01000002.1"/>
</dbReference>
<protein>
    <submittedName>
        <fullName evidence="2">Uncharacterized protein</fullName>
    </submittedName>
</protein>
<feature type="region of interest" description="Disordered" evidence="1">
    <location>
        <begin position="95"/>
        <end position="124"/>
    </location>
</feature>
<gene>
    <name evidence="2" type="ORF">Ga0061067_102543</name>
</gene>
<evidence type="ECO:0000313" key="2">
    <source>
        <dbReference type="EMBL" id="CUA93865.1"/>
    </source>
</evidence>
<name>A0A0K6HSH2_9HYPH</name>
<feature type="compositionally biased region" description="Basic and acidic residues" evidence="1">
    <location>
        <begin position="17"/>
        <end position="34"/>
    </location>
</feature>
<dbReference type="EMBL" id="CYHE01000002">
    <property type="protein sequence ID" value="CUA93865.1"/>
    <property type="molecule type" value="Genomic_DNA"/>
</dbReference>
<proteinExistence type="predicted"/>